<gene>
    <name evidence="2" type="ORF">TWF696_001902</name>
</gene>
<organism evidence="2 3">
    <name type="scientific">Orbilia brochopaga</name>
    <dbReference type="NCBI Taxonomy" id="3140254"/>
    <lineage>
        <taxon>Eukaryota</taxon>
        <taxon>Fungi</taxon>
        <taxon>Dikarya</taxon>
        <taxon>Ascomycota</taxon>
        <taxon>Pezizomycotina</taxon>
        <taxon>Orbiliomycetes</taxon>
        <taxon>Orbiliales</taxon>
        <taxon>Orbiliaceae</taxon>
        <taxon>Orbilia</taxon>
    </lineage>
</organism>
<dbReference type="EMBL" id="JAVHNQ010000011">
    <property type="protein sequence ID" value="KAK6336341.1"/>
    <property type="molecule type" value="Genomic_DNA"/>
</dbReference>
<evidence type="ECO:0000313" key="3">
    <source>
        <dbReference type="Proteomes" id="UP001375240"/>
    </source>
</evidence>
<feature type="compositionally biased region" description="Polar residues" evidence="1">
    <location>
        <begin position="139"/>
        <end position="156"/>
    </location>
</feature>
<comment type="caution">
    <text evidence="2">The sequence shown here is derived from an EMBL/GenBank/DDBJ whole genome shotgun (WGS) entry which is preliminary data.</text>
</comment>
<name>A0AAV9U8G0_9PEZI</name>
<evidence type="ECO:0000313" key="2">
    <source>
        <dbReference type="EMBL" id="KAK6336341.1"/>
    </source>
</evidence>
<feature type="compositionally biased region" description="Basic residues" evidence="1">
    <location>
        <begin position="94"/>
        <end position="104"/>
    </location>
</feature>
<evidence type="ECO:0000256" key="1">
    <source>
        <dbReference type="SAM" id="MobiDB-lite"/>
    </source>
</evidence>
<accession>A0AAV9U8G0</accession>
<proteinExistence type="predicted"/>
<feature type="region of interest" description="Disordered" evidence="1">
    <location>
        <begin position="16"/>
        <end position="107"/>
    </location>
</feature>
<feature type="compositionally biased region" description="Acidic residues" evidence="1">
    <location>
        <begin position="19"/>
        <end position="70"/>
    </location>
</feature>
<dbReference type="Proteomes" id="UP001375240">
    <property type="component" value="Unassembled WGS sequence"/>
</dbReference>
<feature type="region of interest" description="Disordered" evidence="1">
    <location>
        <begin position="133"/>
        <end position="164"/>
    </location>
</feature>
<dbReference type="AlphaFoldDB" id="A0AAV9U8G0"/>
<keyword evidence="3" id="KW-1185">Reference proteome</keyword>
<reference evidence="2 3" key="1">
    <citation type="submission" date="2019-10" db="EMBL/GenBank/DDBJ databases">
        <authorList>
            <person name="Palmer J.M."/>
        </authorList>
    </citation>
    <scope>NUCLEOTIDE SEQUENCE [LARGE SCALE GENOMIC DNA]</scope>
    <source>
        <strain evidence="2 3">TWF696</strain>
    </source>
</reference>
<protein>
    <submittedName>
        <fullName evidence="2">Uncharacterized protein</fullName>
    </submittedName>
</protein>
<sequence length="176" mass="19245">MGWAARGFDLLYQAGQLYDGDDDGDDENDEETQAADGDDDGAENAVEDEGENDDVGGVDDGAGDENEVVMETEAPRDEESGDDSLGMGNPDRSCRRRRRRRRRRELQSLPLLLTNRHLVGRPGTLGEARVVRASEDRTPSATEISYKTPSGGSRSPISAAWRPRRGGCEAHLRVDV</sequence>